<keyword evidence="4" id="KW-1185">Reference proteome</keyword>
<dbReference type="InterPro" id="IPR011042">
    <property type="entry name" value="6-blade_b-propeller_TolB-like"/>
</dbReference>
<evidence type="ECO:0008006" key="5">
    <source>
        <dbReference type="Google" id="ProtNLM"/>
    </source>
</evidence>
<dbReference type="SUPFAM" id="SSF69304">
    <property type="entry name" value="Tricorn protease N-terminal domain"/>
    <property type="match status" value="1"/>
</dbReference>
<dbReference type="Proteomes" id="UP001156601">
    <property type="component" value="Unassembled WGS sequence"/>
</dbReference>
<organism evidence="3 4">
    <name type="scientific">Agaribacter marinus</name>
    <dbReference type="NCBI Taxonomy" id="1431249"/>
    <lineage>
        <taxon>Bacteria</taxon>
        <taxon>Pseudomonadati</taxon>
        <taxon>Pseudomonadota</taxon>
        <taxon>Gammaproteobacteria</taxon>
        <taxon>Alteromonadales</taxon>
        <taxon>Alteromonadaceae</taxon>
        <taxon>Agaribacter</taxon>
    </lineage>
</organism>
<comment type="caution">
    <text evidence="3">The sequence shown here is derived from an EMBL/GenBank/DDBJ whole genome shotgun (WGS) entry which is preliminary data.</text>
</comment>
<reference evidence="3" key="2">
    <citation type="submission" date="2023-01" db="EMBL/GenBank/DDBJ databases">
        <title>Draft genome sequence of Agaribacter marinus strain NBRC 110023.</title>
        <authorList>
            <person name="Sun Q."/>
            <person name="Mori K."/>
        </authorList>
    </citation>
    <scope>NUCLEOTIDE SEQUENCE</scope>
    <source>
        <strain evidence="3">NBRC 110023</strain>
    </source>
</reference>
<dbReference type="PROSITE" id="PS51257">
    <property type="entry name" value="PROKAR_LIPOPROTEIN"/>
    <property type="match status" value="1"/>
</dbReference>
<evidence type="ECO:0000256" key="1">
    <source>
        <dbReference type="ARBA" id="ARBA00009820"/>
    </source>
</evidence>
<gene>
    <name evidence="3" type="ORF">GCM10007852_09000</name>
</gene>
<evidence type="ECO:0000313" key="3">
    <source>
        <dbReference type="EMBL" id="GLR69992.1"/>
    </source>
</evidence>
<reference evidence="3" key="1">
    <citation type="journal article" date="2014" name="Int. J. Syst. Evol. Microbiol.">
        <title>Complete genome sequence of Corynebacterium casei LMG S-19264T (=DSM 44701T), isolated from a smear-ripened cheese.</title>
        <authorList>
            <consortium name="US DOE Joint Genome Institute (JGI-PGF)"/>
            <person name="Walter F."/>
            <person name="Albersmeier A."/>
            <person name="Kalinowski J."/>
            <person name="Ruckert C."/>
        </authorList>
    </citation>
    <scope>NUCLEOTIDE SEQUENCE</scope>
    <source>
        <strain evidence="3">NBRC 110023</strain>
    </source>
</reference>
<feature type="signal peptide" evidence="2">
    <location>
        <begin position="1"/>
        <end position="22"/>
    </location>
</feature>
<protein>
    <recommendedName>
        <fullName evidence="5">DUF5050 domain-containing protein</fullName>
    </recommendedName>
</protein>
<proteinExistence type="inferred from homology"/>
<dbReference type="InterPro" id="IPR011659">
    <property type="entry name" value="WD40"/>
</dbReference>
<dbReference type="AlphaFoldDB" id="A0AA37WHM0"/>
<evidence type="ECO:0000313" key="4">
    <source>
        <dbReference type="Proteomes" id="UP001156601"/>
    </source>
</evidence>
<dbReference type="PANTHER" id="PTHR36842">
    <property type="entry name" value="PROTEIN TOLB HOMOLOG"/>
    <property type="match status" value="1"/>
</dbReference>
<dbReference type="Pfam" id="PF07676">
    <property type="entry name" value="PD40"/>
    <property type="match status" value="2"/>
</dbReference>
<sequence length="320" mass="36107">MPIKKYTGIKSLLLSIFILGLAVGCQTNKTASSLPLSIIYGHKDEGNKAIYLSDEEGKIRVKVVDAPVSNTIGYPAVSPTGKQIAFYSKYDKRRTWSIHTADIDGSNIRRLTNVKNVWDSAPAWSTDGKTIIFAREYEDVNEGWREEIWLMNADGTEQRQIRSLQGRAAEFMQDGRILFQSKASPSQISIANIDGSNVIQLTDDESNNMSPKISPDGLQIAYLSNRDGNQEVYVMNIDGSNHKRLTRNRVEEWDPAWSTDGAKVFFSSQNVYGFYDIYKVNKDGSSIKKVLNSGSQAATVFHIDKSYLERFFKTRQQYKQ</sequence>
<feature type="chain" id="PRO_5041417888" description="DUF5050 domain-containing protein" evidence="2">
    <location>
        <begin position="23"/>
        <end position="320"/>
    </location>
</feature>
<dbReference type="PANTHER" id="PTHR36842:SF1">
    <property type="entry name" value="PROTEIN TOLB"/>
    <property type="match status" value="1"/>
</dbReference>
<dbReference type="Pfam" id="PF26549">
    <property type="entry name" value="Tricorn_N"/>
    <property type="match status" value="1"/>
</dbReference>
<dbReference type="EMBL" id="BSOT01000005">
    <property type="protein sequence ID" value="GLR69992.1"/>
    <property type="molecule type" value="Genomic_DNA"/>
</dbReference>
<evidence type="ECO:0000256" key="2">
    <source>
        <dbReference type="SAM" id="SignalP"/>
    </source>
</evidence>
<name>A0AA37WHM0_9ALTE</name>
<dbReference type="Gene3D" id="2.120.10.30">
    <property type="entry name" value="TolB, C-terminal domain"/>
    <property type="match status" value="2"/>
</dbReference>
<comment type="similarity">
    <text evidence="1">Belongs to the TolB family.</text>
</comment>
<dbReference type="RefSeq" id="WP_284216295.1">
    <property type="nucleotide sequence ID" value="NZ_BSOT01000005.1"/>
</dbReference>
<keyword evidence="2" id="KW-0732">Signal</keyword>
<accession>A0AA37WHM0</accession>